<feature type="compositionally biased region" description="Low complexity" evidence="1">
    <location>
        <begin position="390"/>
        <end position="406"/>
    </location>
</feature>
<feature type="chain" id="PRO_5028891130" evidence="2">
    <location>
        <begin position="19"/>
        <end position="602"/>
    </location>
</feature>
<dbReference type="CDD" id="cd00117">
    <property type="entry name" value="TFP"/>
    <property type="match status" value="1"/>
</dbReference>
<gene>
    <name evidence="4" type="primary">LOC113492594</name>
</gene>
<feature type="region of interest" description="Disordered" evidence="1">
    <location>
        <begin position="369"/>
        <end position="473"/>
    </location>
</feature>
<dbReference type="InParanoid" id="A0A7E5VCA5"/>
<keyword evidence="2" id="KW-0732">Signal</keyword>
<feature type="compositionally biased region" description="Basic and acidic residues" evidence="1">
    <location>
        <begin position="441"/>
        <end position="457"/>
    </location>
</feature>
<dbReference type="RefSeq" id="XP_026725921.1">
    <property type="nucleotide sequence ID" value="XM_026870120.1"/>
</dbReference>
<keyword evidence="3" id="KW-1185">Reference proteome</keyword>
<proteinExistence type="predicted"/>
<feature type="compositionally biased region" description="Basic and acidic residues" evidence="1">
    <location>
        <begin position="237"/>
        <end position="252"/>
    </location>
</feature>
<feature type="compositionally biased region" description="Polar residues" evidence="1">
    <location>
        <begin position="407"/>
        <end position="420"/>
    </location>
</feature>
<evidence type="ECO:0000313" key="3">
    <source>
        <dbReference type="Proteomes" id="UP000322000"/>
    </source>
</evidence>
<dbReference type="OrthoDB" id="7431433at2759"/>
<dbReference type="SUPFAM" id="SSF57302">
    <property type="entry name" value="Snake toxin-like"/>
    <property type="match status" value="1"/>
</dbReference>
<organism evidence="3 4">
    <name type="scientific">Trichoplusia ni</name>
    <name type="common">Cabbage looper</name>
    <dbReference type="NCBI Taxonomy" id="7111"/>
    <lineage>
        <taxon>Eukaryota</taxon>
        <taxon>Metazoa</taxon>
        <taxon>Ecdysozoa</taxon>
        <taxon>Arthropoda</taxon>
        <taxon>Hexapoda</taxon>
        <taxon>Insecta</taxon>
        <taxon>Pterygota</taxon>
        <taxon>Neoptera</taxon>
        <taxon>Endopterygota</taxon>
        <taxon>Lepidoptera</taxon>
        <taxon>Glossata</taxon>
        <taxon>Ditrysia</taxon>
        <taxon>Noctuoidea</taxon>
        <taxon>Noctuidae</taxon>
        <taxon>Plusiinae</taxon>
        <taxon>Trichoplusia</taxon>
    </lineage>
</organism>
<feature type="compositionally biased region" description="Low complexity" evidence="1">
    <location>
        <begin position="186"/>
        <end position="196"/>
    </location>
</feature>
<protein>
    <submittedName>
        <fullName evidence="4">Uncharacterized protein LOC113492594</fullName>
    </submittedName>
</protein>
<feature type="compositionally biased region" description="Basic and acidic residues" evidence="1">
    <location>
        <begin position="63"/>
        <end position="83"/>
    </location>
</feature>
<dbReference type="AlphaFoldDB" id="A0A7E5VCA5"/>
<evidence type="ECO:0000313" key="4">
    <source>
        <dbReference type="RefSeq" id="XP_026725921.1"/>
    </source>
</evidence>
<feature type="region of interest" description="Disordered" evidence="1">
    <location>
        <begin position="55"/>
        <end position="273"/>
    </location>
</feature>
<dbReference type="Proteomes" id="UP000322000">
    <property type="component" value="Chromosome 1"/>
</dbReference>
<dbReference type="GeneID" id="113492594"/>
<reference evidence="4" key="1">
    <citation type="submission" date="2025-08" db="UniProtKB">
        <authorList>
            <consortium name="RefSeq"/>
        </authorList>
    </citation>
    <scope>IDENTIFICATION</scope>
</reference>
<name>A0A7E5VCA5_TRINI</name>
<feature type="compositionally biased region" description="Polar residues" evidence="1">
    <location>
        <begin position="376"/>
        <end position="389"/>
    </location>
</feature>
<sequence>MIISVIFVLSGLFSSGYQENLNPFDFHYLVQDAKNNEVDQVWSPNTLSQTIQGNFYEQTPQKLEPKPCSRRSNSESDVPDRRQWIPPFSPKAISENDNPDRRQRVEPIPLQSNAENENPDRRQWIPPFSQRPVSENDNPDRRQRVEPSPLQSNLEGENPDRRQWIPPFSPKAISKNENPDRRQWFESNPPQSNSESENPDRRQWIPPFSPKAISKNDNPSRRQWIPPFSPKSVKLSGDPDHKQEVRRNDPDLKSVNSDQELDEVDNNLQSSRSAITINSTPLEFGEDHDQELSTYLRESPTETRLPGFEPIFAPNSAFDIDVPTDFFTAPSPPIKVNPSEDLNSKPLNDLQTKLLNSESESDSVLRLAKPALRSQPEPTKCSNVNNTRRSFSSYNDDSESDSFNSDKAQNYNDQYEQSRSGNDKALNSVLYPEKSLNAVKDNQDENRKSLSDSDKNKASSYQSVARLGRPQFNEARREMIEPTRGNPSISQSQLLLMQTERICYACSTANNPSCWAPDRRTTVKYCRKGNNACLTKTFGSGSSFTLIRDCGRSCDDSDMGGLMPKYKSCSMCHSELCNGAYSVNGQSVLFALILTAFIKYLN</sequence>
<evidence type="ECO:0000256" key="1">
    <source>
        <dbReference type="SAM" id="MobiDB-lite"/>
    </source>
</evidence>
<evidence type="ECO:0000256" key="2">
    <source>
        <dbReference type="SAM" id="SignalP"/>
    </source>
</evidence>
<dbReference type="InterPro" id="IPR045860">
    <property type="entry name" value="Snake_toxin-like_sf"/>
</dbReference>
<dbReference type="KEGG" id="tnl:113492594"/>
<feature type="signal peptide" evidence="2">
    <location>
        <begin position="1"/>
        <end position="18"/>
    </location>
</feature>
<accession>A0A7E5VCA5</accession>